<evidence type="ECO:0000256" key="2">
    <source>
        <dbReference type="SAM" id="MobiDB-lite"/>
    </source>
</evidence>
<feature type="compositionally biased region" description="Acidic residues" evidence="2">
    <location>
        <begin position="257"/>
        <end position="267"/>
    </location>
</feature>
<proteinExistence type="inferred from homology"/>
<accession>A0ABD0YRD4</accession>
<dbReference type="Proteomes" id="UP001558652">
    <property type="component" value="Unassembled WGS sequence"/>
</dbReference>
<evidence type="ECO:0000313" key="4">
    <source>
        <dbReference type="Proteomes" id="UP001558652"/>
    </source>
</evidence>
<comment type="similarity">
    <text evidence="1">Belongs to the PPP4R2 family.</text>
</comment>
<dbReference type="PANTHER" id="PTHR16487">
    <property type="entry name" value="PPP4R2-RELATED PROTEIN"/>
    <property type="match status" value="1"/>
</dbReference>
<organism evidence="3 4">
    <name type="scientific">Ranatra chinensis</name>
    <dbReference type="NCBI Taxonomy" id="642074"/>
    <lineage>
        <taxon>Eukaryota</taxon>
        <taxon>Metazoa</taxon>
        <taxon>Ecdysozoa</taxon>
        <taxon>Arthropoda</taxon>
        <taxon>Hexapoda</taxon>
        <taxon>Insecta</taxon>
        <taxon>Pterygota</taxon>
        <taxon>Neoptera</taxon>
        <taxon>Paraneoptera</taxon>
        <taxon>Hemiptera</taxon>
        <taxon>Heteroptera</taxon>
        <taxon>Panheteroptera</taxon>
        <taxon>Nepomorpha</taxon>
        <taxon>Nepidae</taxon>
        <taxon>Ranatrinae</taxon>
        <taxon>Ranatra</taxon>
    </lineage>
</organism>
<keyword evidence="4" id="KW-1185">Reference proteome</keyword>
<feature type="compositionally biased region" description="Polar residues" evidence="2">
    <location>
        <begin position="187"/>
        <end position="213"/>
    </location>
</feature>
<feature type="compositionally biased region" description="Basic and acidic residues" evidence="2">
    <location>
        <begin position="276"/>
        <end position="290"/>
    </location>
</feature>
<dbReference type="Pfam" id="PF09184">
    <property type="entry name" value="PPP4R2"/>
    <property type="match status" value="1"/>
</dbReference>
<evidence type="ECO:0000313" key="3">
    <source>
        <dbReference type="EMBL" id="KAL1138534.1"/>
    </source>
</evidence>
<feature type="compositionally biased region" description="Polar residues" evidence="2">
    <location>
        <begin position="147"/>
        <end position="170"/>
    </location>
</feature>
<gene>
    <name evidence="3" type="ORF">AAG570_008597</name>
</gene>
<comment type="caution">
    <text evidence="3">The sequence shown here is derived from an EMBL/GenBank/DDBJ whole genome shotgun (WGS) entry which is preliminary data.</text>
</comment>
<feature type="region of interest" description="Disordered" evidence="2">
    <location>
        <begin position="137"/>
        <end position="483"/>
    </location>
</feature>
<reference evidence="3 4" key="1">
    <citation type="submission" date="2024-07" db="EMBL/GenBank/DDBJ databases">
        <title>Chromosome-level genome assembly of the water stick insect Ranatra chinensis (Heteroptera: Nepidae).</title>
        <authorList>
            <person name="Liu X."/>
        </authorList>
    </citation>
    <scope>NUCLEOTIDE SEQUENCE [LARGE SCALE GENOMIC DNA]</scope>
    <source>
        <strain evidence="3">Cailab_2021Rc</strain>
        <tissue evidence="3">Muscle</tissue>
    </source>
</reference>
<dbReference type="AlphaFoldDB" id="A0ABD0YRD4"/>
<dbReference type="PANTHER" id="PTHR16487:SF0">
    <property type="entry name" value="PROTEIN PHOSPHATASE 4 REGULATORY SUBUNIT 2-RELATED"/>
    <property type="match status" value="1"/>
</dbReference>
<name>A0ABD0YRD4_9HEMI</name>
<feature type="compositionally biased region" description="Basic and acidic residues" evidence="2">
    <location>
        <begin position="378"/>
        <end position="392"/>
    </location>
</feature>
<feature type="compositionally biased region" description="Low complexity" evidence="2">
    <location>
        <begin position="363"/>
        <end position="377"/>
    </location>
</feature>
<evidence type="ECO:0008006" key="5">
    <source>
        <dbReference type="Google" id="ProtNLM"/>
    </source>
</evidence>
<evidence type="ECO:0000256" key="1">
    <source>
        <dbReference type="ARBA" id="ARBA00009207"/>
    </source>
</evidence>
<dbReference type="InterPro" id="IPR015267">
    <property type="entry name" value="PPP4R2"/>
</dbReference>
<sequence>MDNPEEILHSLEEFSKMKPKDIPRELDDYLSYVAKTGDPVFKWSITKCLFREKLLKVITDFYESTLTIDLPPCPNVDPFNYERMKTSLLEKLDTFHGAPFTVQRISELLTNPRKEYNRADKFMRAIEKNILVVSTREPGRYSESDMESSQDTSFNGTTEPADSPMETSFPCNDLPPDPDSSSPSYEIVNSESQDSTYNSKVDGSESVSSQFSDKTSDSEPSKGSSPSGDEAARDESKADECETVICSTVTAPQSDSSESENSNEETTQEVQLGEAQNEKVEESDDKKETEVENSVVEESPAMTEEEPAVADVEVKVEGDPATEIEVCPQESEEVTPEVTSETVIDSTDNCEVKDMVETEVAPPEESQSPSDVSSLSDTETKQEPPEDSHLQERLQQAECSPQAEESVVDSEKEEAVTLSDYEVTEAKVEEAEGEEVTNSESCVREASVIHATASSSEQVEPPAPESMDVEESQIPSPQVVERK</sequence>
<protein>
    <recommendedName>
        <fullName evidence="5">Serine/threonine-protein phosphatase 4 regulatory subunit 2</fullName>
    </recommendedName>
</protein>
<dbReference type="GO" id="GO:0030289">
    <property type="term" value="C:protein phosphatase 4 complex"/>
    <property type="evidence" value="ECO:0007669"/>
    <property type="project" value="UniProtKB-ARBA"/>
</dbReference>
<feature type="compositionally biased region" description="Basic and acidic residues" evidence="2">
    <location>
        <begin position="230"/>
        <end position="240"/>
    </location>
</feature>
<dbReference type="EMBL" id="JBFDAA010000003">
    <property type="protein sequence ID" value="KAL1138534.1"/>
    <property type="molecule type" value="Genomic_DNA"/>
</dbReference>